<protein>
    <submittedName>
        <fullName evidence="1">Uncharacterized protein</fullName>
    </submittedName>
</protein>
<accession>A0A8T0Z176</accession>
<dbReference type="EMBL" id="RCMG01000358">
    <property type="protein sequence ID" value="KAG2855854.1"/>
    <property type="molecule type" value="Genomic_DNA"/>
</dbReference>
<proteinExistence type="predicted"/>
<comment type="caution">
    <text evidence="1">The sequence shown here is derived from an EMBL/GenBank/DDBJ whole genome shotgun (WGS) entry which is preliminary data.</text>
</comment>
<dbReference type="VEuPathDB" id="FungiDB:PC110_g8048"/>
<evidence type="ECO:0000313" key="1">
    <source>
        <dbReference type="EMBL" id="KAG2855854.1"/>
    </source>
</evidence>
<dbReference type="AlphaFoldDB" id="A0A8T0Z176"/>
<dbReference type="Proteomes" id="UP000735874">
    <property type="component" value="Unassembled WGS sequence"/>
</dbReference>
<name>A0A8T0Z176_9STRA</name>
<gene>
    <name evidence="1" type="ORF">PC113_g12097</name>
</gene>
<evidence type="ECO:0000313" key="2">
    <source>
        <dbReference type="Proteomes" id="UP000735874"/>
    </source>
</evidence>
<reference evidence="1" key="1">
    <citation type="submission" date="2018-10" db="EMBL/GenBank/DDBJ databases">
        <title>Effector identification in a new, highly contiguous assembly of the strawberry crown rot pathogen Phytophthora cactorum.</title>
        <authorList>
            <person name="Armitage A.D."/>
            <person name="Nellist C.F."/>
            <person name="Bates H."/>
            <person name="Vickerstaff R.J."/>
            <person name="Harrison R.J."/>
        </authorList>
    </citation>
    <scope>NUCLEOTIDE SEQUENCE</scope>
    <source>
        <strain evidence="1">15-7</strain>
    </source>
</reference>
<sequence length="105" mass="12198">MLNSHGLDLYYIFARPNDWLTVAANYGVPRPTAYRWASEDRDEELQRGDVRAASTKEATEIKSALESYLRENYQFTFGSPGLQHEYFNVYHQPPPPRPDLHPLSR</sequence>
<organism evidence="1 2">
    <name type="scientific">Phytophthora cactorum</name>
    <dbReference type="NCBI Taxonomy" id="29920"/>
    <lineage>
        <taxon>Eukaryota</taxon>
        <taxon>Sar</taxon>
        <taxon>Stramenopiles</taxon>
        <taxon>Oomycota</taxon>
        <taxon>Peronosporomycetes</taxon>
        <taxon>Peronosporales</taxon>
        <taxon>Peronosporaceae</taxon>
        <taxon>Phytophthora</taxon>
    </lineage>
</organism>